<sequence>MNAIDARMQNLDASIRNLETQIGQIAKLLNDERSFSFPCMIGNFPIDKALEDLGASINVMSYNMCKKLGLGNPTPTRMSISLANKRTIASASSKRAQITNPSSPKIDPSGVYCPSLVKEFYTNITQKNNKDLITSKTTIKRVNITLDRTLFPHIASIPNEGLAITFSLKQNEASHRVGIHPQPNTGLKQREDFGHTCTKPARWPGRVVADEEEDEGNKKETKGSNEEYDDSDSSICATLELMQTRQTQHSNALVGIQLILSRIYGHLFMDEGKSGNGGAKGRSAL</sequence>
<comment type="caution">
    <text evidence="1">The sequence shown here is derived from an EMBL/GenBank/DDBJ whole genome shotgun (WGS) entry which is preliminary data.</text>
</comment>
<gene>
    <name evidence="1" type="ORF">M9H77_02151</name>
</gene>
<proteinExistence type="predicted"/>
<accession>A0ACC0C7Z6</accession>
<evidence type="ECO:0000313" key="1">
    <source>
        <dbReference type="EMBL" id="KAI5680924.1"/>
    </source>
</evidence>
<dbReference type="Proteomes" id="UP001060085">
    <property type="component" value="Linkage Group LG01"/>
</dbReference>
<reference evidence="2" key="1">
    <citation type="journal article" date="2023" name="Nat. Plants">
        <title>Single-cell RNA sequencing provides a high-resolution roadmap for understanding the multicellular compartmentation of specialized metabolism.</title>
        <authorList>
            <person name="Sun S."/>
            <person name="Shen X."/>
            <person name="Li Y."/>
            <person name="Li Y."/>
            <person name="Wang S."/>
            <person name="Li R."/>
            <person name="Zhang H."/>
            <person name="Shen G."/>
            <person name="Guo B."/>
            <person name="Wei J."/>
            <person name="Xu J."/>
            <person name="St-Pierre B."/>
            <person name="Chen S."/>
            <person name="Sun C."/>
        </authorList>
    </citation>
    <scope>NUCLEOTIDE SEQUENCE [LARGE SCALE GENOMIC DNA]</scope>
</reference>
<name>A0ACC0C7Z6_CATRO</name>
<evidence type="ECO:0000313" key="2">
    <source>
        <dbReference type="Proteomes" id="UP001060085"/>
    </source>
</evidence>
<organism evidence="1 2">
    <name type="scientific">Catharanthus roseus</name>
    <name type="common">Madagascar periwinkle</name>
    <name type="synonym">Vinca rosea</name>
    <dbReference type="NCBI Taxonomy" id="4058"/>
    <lineage>
        <taxon>Eukaryota</taxon>
        <taxon>Viridiplantae</taxon>
        <taxon>Streptophyta</taxon>
        <taxon>Embryophyta</taxon>
        <taxon>Tracheophyta</taxon>
        <taxon>Spermatophyta</taxon>
        <taxon>Magnoliopsida</taxon>
        <taxon>eudicotyledons</taxon>
        <taxon>Gunneridae</taxon>
        <taxon>Pentapetalae</taxon>
        <taxon>asterids</taxon>
        <taxon>lamiids</taxon>
        <taxon>Gentianales</taxon>
        <taxon>Apocynaceae</taxon>
        <taxon>Rauvolfioideae</taxon>
        <taxon>Vinceae</taxon>
        <taxon>Catharanthinae</taxon>
        <taxon>Catharanthus</taxon>
    </lineage>
</organism>
<keyword evidence="2" id="KW-1185">Reference proteome</keyword>
<dbReference type="EMBL" id="CM044701">
    <property type="protein sequence ID" value="KAI5680924.1"/>
    <property type="molecule type" value="Genomic_DNA"/>
</dbReference>
<protein>
    <submittedName>
        <fullName evidence="1">Uncharacterized protein</fullName>
    </submittedName>
</protein>